<dbReference type="AlphaFoldDB" id="A0A9J5XDD3"/>
<dbReference type="OrthoDB" id="1748430at2759"/>
<accession>A0A9J5XDD3</accession>
<evidence type="ECO:0000313" key="3">
    <source>
        <dbReference type="Proteomes" id="UP000824120"/>
    </source>
</evidence>
<comment type="caution">
    <text evidence="2">The sequence shown here is derived from an EMBL/GenBank/DDBJ whole genome shotgun (WGS) entry which is preliminary data.</text>
</comment>
<feature type="region of interest" description="Disordered" evidence="1">
    <location>
        <begin position="35"/>
        <end position="60"/>
    </location>
</feature>
<gene>
    <name evidence="2" type="ORF">H5410_046156</name>
</gene>
<protein>
    <submittedName>
        <fullName evidence="2">Uncharacterized protein</fullName>
    </submittedName>
</protein>
<evidence type="ECO:0000256" key="1">
    <source>
        <dbReference type="SAM" id="MobiDB-lite"/>
    </source>
</evidence>
<reference evidence="2 3" key="1">
    <citation type="submission" date="2020-09" db="EMBL/GenBank/DDBJ databases">
        <title>De no assembly of potato wild relative species, Solanum commersonii.</title>
        <authorList>
            <person name="Cho K."/>
        </authorList>
    </citation>
    <scope>NUCLEOTIDE SEQUENCE [LARGE SCALE GENOMIC DNA]</scope>
    <source>
        <strain evidence="2">LZ3.2</strain>
        <tissue evidence="2">Leaf</tissue>
    </source>
</reference>
<dbReference type="EMBL" id="JACXVP010000009">
    <property type="protein sequence ID" value="KAG5585722.1"/>
    <property type="molecule type" value="Genomic_DNA"/>
</dbReference>
<dbReference type="InterPro" id="IPR036691">
    <property type="entry name" value="Endo/exonu/phosph_ase_sf"/>
</dbReference>
<evidence type="ECO:0000313" key="2">
    <source>
        <dbReference type="EMBL" id="KAG5585722.1"/>
    </source>
</evidence>
<sequence length="206" mass="23465">MLPSPAPLDIAVNIVETVAVEAVGDKWPEEVQDITAKQGLSPRGRKQSRQTTSTSAPSSRRIQIHMDHAVSNPNGKIWLLWSNEITRHILENHKQHITGKFKHPDLTEQFMMSFIDAKCKDHMRTSLWDRLLFYANMDVPWCIFGDFHVITSIEKKLGGMPYNMNKTFEFISVIKACGLTDLGYTKPPFTWCNQRDCTSSSLEEIG</sequence>
<keyword evidence="3" id="KW-1185">Reference proteome</keyword>
<dbReference type="SUPFAM" id="SSF56219">
    <property type="entry name" value="DNase I-like"/>
    <property type="match status" value="1"/>
</dbReference>
<organism evidence="2 3">
    <name type="scientific">Solanum commersonii</name>
    <name type="common">Commerson's wild potato</name>
    <name type="synonym">Commerson's nightshade</name>
    <dbReference type="NCBI Taxonomy" id="4109"/>
    <lineage>
        <taxon>Eukaryota</taxon>
        <taxon>Viridiplantae</taxon>
        <taxon>Streptophyta</taxon>
        <taxon>Embryophyta</taxon>
        <taxon>Tracheophyta</taxon>
        <taxon>Spermatophyta</taxon>
        <taxon>Magnoliopsida</taxon>
        <taxon>eudicotyledons</taxon>
        <taxon>Gunneridae</taxon>
        <taxon>Pentapetalae</taxon>
        <taxon>asterids</taxon>
        <taxon>lamiids</taxon>
        <taxon>Solanales</taxon>
        <taxon>Solanaceae</taxon>
        <taxon>Solanoideae</taxon>
        <taxon>Solaneae</taxon>
        <taxon>Solanum</taxon>
    </lineage>
</organism>
<name>A0A9J5XDD3_SOLCO</name>
<proteinExistence type="predicted"/>
<feature type="compositionally biased region" description="Polar residues" evidence="1">
    <location>
        <begin position="49"/>
        <end position="60"/>
    </location>
</feature>
<dbReference type="Proteomes" id="UP000824120">
    <property type="component" value="Chromosome 9"/>
</dbReference>